<organism evidence="1 2">
    <name type="scientific">Aliarcobacter butzleri L348</name>
    <dbReference type="NCBI Taxonomy" id="1447256"/>
    <lineage>
        <taxon>Bacteria</taxon>
        <taxon>Pseudomonadati</taxon>
        <taxon>Campylobacterota</taxon>
        <taxon>Epsilonproteobacteria</taxon>
        <taxon>Campylobacterales</taxon>
        <taxon>Arcobacteraceae</taxon>
        <taxon>Aliarcobacter</taxon>
    </lineage>
</organism>
<dbReference type="AlphaFoldDB" id="A0A0G9JVA3"/>
<evidence type="ECO:0000313" key="2">
    <source>
        <dbReference type="Proteomes" id="UP000035514"/>
    </source>
</evidence>
<accession>A0A0G9JVA3</accession>
<evidence type="ECO:0000313" key="1">
    <source>
        <dbReference type="EMBL" id="KLD98193.1"/>
    </source>
</evidence>
<dbReference type="EMBL" id="JAIQ01000132">
    <property type="protein sequence ID" value="KLD98193.1"/>
    <property type="molecule type" value="Genomic_DNA"/>
</dbReference>
<proteinExistence type="predicted"/>
<dbReference type="PATRIC" id="fig|1447256.3.peg.1830"/>
<reference evidence="1 2" key="1">
    <citation type="submission" date="2014-01" db="EMBL/GenBank/DDBJ databases">
        <title>Development of a Comparative Genomic Fingerprinting Assay for High Resolution Genotyping of Arcobacter butzleri.</title>
        <authorList>
            <person name="Webb A.L."/>
            <person name="Inglis G.D."/>
            <person name="Kruczkiewicz P."/>
            <person name="Selinger L.B."/>
            <person name="Taboada E.N."/>
        </authorList>
    </citation>
    <scope>NUCLEOTIDE SEQUENCE [LARGE SCALE GENOMIC DNA]</scope>
    <source>
        <strain evidence="1 2">L348</strain>
    </source>
</reference>
<sequence>MDETVLTHEPILVTGKRNNALMLSEEDCKNK</sequence>
<name>A0A0G9JVA3_9BACT</name>
<comment type="caution">
    <text evidence="1">The sequence shown here is derived from an EMBL/GenBank/DDBJ whole genome shotgun (WGS) entry which is preliminary data.</text>
</comment>
<dbReference type="Proteomes" id="UP000035514">
    <property type="component" value="Unassembled WGS sequence"/>
</dbReference>
<protein>
    <submittedName>
        <fullName evidence="1">Uncharacterized protein</fullName>
    </submittedName>
</protein>
<gene>
    <name evidence="1" type="ORF">AA20_09360</name>
</gene>